<dbReference type="HOGENOM" id="CLU_1568394_0_0_9"/>
<protein>
    <recommendedName>
        <fullName evidence="4">DUF3592 domain-containing protein</fullName>
    </recommendedName>
</protein>
<sequence>MREFLFFARGRGGRCRLKGRMLSMSKKSERREQHKVKVRKQLYSCIFVGIVGLVFLILGITGVIGNFLEYNDYKNSEEITTVQAEVTYSEVKERKDPNGTVEMYWDAELTYSVAGQKYKGKKEFSTAAKTGDIREIEVYRSRNGGYKLPKIKGFEQLIIADIMMIVSIGLGAVLFLIGLIMTIGTGRELKKISKG</sequence>
<name>V2Y1C1_9FIRM</name>
<evidence type="ECO:0000256" key="1">
    <source>
        <dbReference type="SAM" id="Phobius"/>
    </source>
</evidence>
<evidence type="ECO:0000313" key="3">
    <source>
        <dbReference type="Proteomes" id="UP000018227"/>
    </source>
</evidence>
<reference evidence="2 3" key="1">
    <citation type="submission" date="2013-06" db="EMBL/GenBank/DDBJ databases">
        <authorList>
            <person name="Weinstock G."/>
            <person name="Sodergren E."/>
            <person name="Clifton S."/>
            <person name="Fulton L."/>
            <person name="Fulton B."/>
            <person name="Courtney L."/>
            <person name="Fronick C."/>
            <person name="Harrison M."/>
            <person name="Strong C."/>
            <person name="Farmer C."/>
            <person name="Delahaunty K."/>
            <person name="Markovic C."/>
            <person name="Hall O."/>
            <person name="Minx P."/>
            <person name="Tomlinson C."/>
            <person name="Mitreva M."/>
            <person name="Nelson J."/>
            <person name="Hou S."/>
            <person name="Wollam A."/>
            <person name="Pepin K.H."/>
            <person name="Johnson M."/>
            <person name="Bhonagiri V."/>
            <person name="Nash W.E."/>
            <person name="Warren W."/>
            <person name="Chinwalla A."/>
            <person name="Mardis E.R."/>
            <person name="Wilson R.K."/>
        </authorList>
    </citation>
    <scope>NUCLEOTIDE SEQUENCE [LARGE SCALE GENOMIC DNA]</scope>
    <source>
        <strain evidence="2 3">ATCC 51271</strain>
    </source>
</reference>
<accession>V2Y1C1</accession>
<keyword evidence="3" id="KW-1185">Reference proteome</keyword>
<dbReference type="EMBL" id="ACIL03000013">
    <property type="protein sequence ID" value="ESL02768.1"/>
    <property type="molecule type" value="Genomic_DNA"/>
</dbReference>
<keyword evidence="1" id="KW-0472">Membrane</keyword>
<dbReference type="AlphaFoldDB" id="V2Y1C1"/>
<proteinExistence type="predicted"/>
<gene>
    <name evidence="2" type="ORF">GCWU0000282_001638</name>
</gene>
<dbReference type="eggNOG" id="ENOG5033MW5">
    <property type="taxonomic scope" value="Bacteria"/>
</dbReference>
<dbReference type="Proteomes" id="UP000018227">
    <property type="component" value="Unassembled WGS sequence"/>
</dbReference>
<evidence type="ECO:0008006" key="4">
    <source>
        <dbReference type="Google" id="ProtNLM"/>
    </source>
</evidence>
<evidence type="ECO:0000313" key="2">
    <source>
        <dbReference type="EMBL" id="ESL02768.1"/>
    </source>
</evidence>
<comment type="caution">
    <text evidence="2">The sequence shown here is derived from an EMBL/GenBank/DDBJ whole genome shotgun (WGS) entry which is preliminary data.</text>
</comment>
<keyword evidence="1" id="KW-0812">Transmembrane</keyword>
<feature type="transmembrane region" description="Helical" evidence="1">
    <location>
        <begin position="42"/>
        <end position="68"/>
    </location>
</feature>
<dbReference type="STRING" id="592026.GCWU0000282_001638"/>
<feature type="transmembrane region" description="Helical" evidence="1">
    <location>
        <begin position="157"/>
        <end position="184"/>
    </location>
</feature>
<organism evidence="2 3">
    <name type="scientific">Catonella morbi ATCC 51271</name>
    <dbReference type="NCBI Taxonomy" id="592026"/>
    <lineage>
        <taxon>Bacteria</taxon>
        <taxon>Bacillati</taxon>
        <taxon>Bacillota</taxon>
        <taxon>Clostridia</taxon>
        <taxon>Lachnospirales</taxon>
        <taxon>Lachnospiraceae</taxon>
        <taxon>Catonella</taxon>
    </lineage>
</organism>
<keyword evidence="1" id="KW-1133">Transmembrane helix</keyword>